<sequence length="208" mass="24010">MTGWDVSRHPEWDMMYVAGLTVREIADRCHANVATIHLHLRVREKYDPGLHAIHAEALAERDPDRPSTRWRQRLTEVLAFQQTHHRLPNSTAEGIERSLAQWVALQRNAYRKGGMSAAKIVLLDQLDGWNVDVPQQSRDEHWRSMLNAVSAYVVSTGQMPRYKTYASEPEHRLGVWLHRQHQARAESTLPSWRLAALNEAVPGWRSRC</sequence>
<dbReference type="Pfam" id="PF03457">
    <property type="entry name" value="HA"/>
    <property type="match status" value="2"/>
</dbReference>
<name>A0A365YA64_9MICC</name>
<protein>
    <recommendedName>
        <fullName evidence="1">Helicase-associated domain-containing protein</fullName>
    </recommendedName>
</protein>
<dbReference type="PANTHER" id="PTHR33418:SF1">
    <property type="entry name" value="HELICASE-ASSOCIATED DOMAIN-CONTAINING PROTEIN"/>
    <property type="match status" value="1"/>
</dbReference>
<dbReference type="Gene3D" id="6.10.140.530">
    <property type="match status" value="2"/>
</dbReference>
<dbReference type="RefSeq" id="WP_113608035.1">
    <property type="nucleotide sequence ID" value="NZ_POAF01000011.1"/>
</dbReference>
<feature type="domain" description="Helicase-associated" evidence="1">
    <location>
        <begin position="139"/>
        <end position="199"/>
    </location>
</feature>
<evidence type="ECO:0000259" key="1">
    <source>
        <dbReference type="Pfam" id="PF03457"/>
    </source>
</evidence>
<evidence type="ECO:0000313" key="2">
    <source>
        <dbReference type="EMBL" id="RBL98883.1"/>
    </source>
</evidence>
<comment type="caution">
    <text evidence="2">The sequence shown here is derived from an EMBL/GenBank/DDBJ whole genome shotgun (WGS) entry which is preliminary data.</text>
</comment>
<dbReference type="Proteomes" id="UP000252167">
    <property type="component" value="Unassembled WGS sequence"/>
</dbReference>
<organism evidence="2 3">
    <name type="scientific">Glutamicibacter soli</name>
    <dbReference type="NCBI Taxonomy" id="453836"/>
    <lineage>
        <taxon>Bacteria</taxon>
        <taxon>Bacillati</taxon>
        <taxon>Actinomycetota</taxon>
        <taxon>Actinomycetes</taxon>
        <taxon>Micrococcales</taxon>
        <taxon>Micrococcaceae</taxon>
        <taxon>Glutamicibacter</taxon>
    </lineage>
</organism>
<dbReference type="EMBL" id="POAF01000011">
    <property type="protein sequence ID" value="RBL98883.1"/>
    <property type="molecule type" value="Genomic_DNA"/>
</dbReference>
<proteinExistence type="predicted"/>
<evidence type="ECO:0000313" key="3">
    <source>
        <dbReference type="Proteomes" id="UP000252167"/>
    </source>
</evidence>
<reference evidence="2 3" key="1">
    <citation type="submission" date="2018-01" db="EMBL/GenBank/DDBJ databases">
        <title>Glutamicibacter soli strain NHPC-3 Whole genome sequence and assembly.</title>
        <authorList>
            <person name="Choudhury P."/>
            <person name="Gupta D."/>
            <person name="Sengupta K."/>
            <person name="Jawed A."/>
            <person name="Sultana N."/>
            <person name="Saha P."/>
        </authorList>
    </citation>
    <scope>NUCLEOTIDE SEQUENCE [LARGE SCALE GENOMIC DNA]</scope>
    <source>
        <strain evidence="2 3">NHPC-3</strain>
    </source>
</reference>
<feature type="domain" description="Helicase-associated" evidence="1">
    <location>
        <begin position="68"/>
        <end position="127"/>
    </location>
</feature>
<accession>A0A365YA64</accession>
<keyword evidence="3" id="KW-1185">Reference proteome</keyword>
<gene>
    <name evidence="2" type="ORF">C1H84_16715</name>
</gene>
<dbReference type="InterPro" id="IPR005114">
    <property type="entry name" value="Helicase_assoc"/>
</dbReference>
<dbReference type="AlphaFoldDB" id="A0A365YA64"/>
<dbReference type="PANTHER" id="PTHR33418">
    <property type="entry name" value="HELICASE-ASSOCIATED"/>
    <property type="match status" value="1"/>
</dbReference>